<dbReference type="Gene3D" id="2.160.20.80">
    <property type="entry name" value="E3 ubiquitin-protein ligase SopA"/>
    <property type="match status" value="1"/>
</dbReference>
<accession>A0ABP3ZMF1</accession>
<reference evidence="2" key="1">
    <citation type="journal article" date="2019" name="Int. J. Syst. Evol. Microbiol.">
        <title>The Global Catalogue of Microorganisms (GCM) 10K type strain sequencing project: providing services to taxonomists for standard genome sequencing and annotation.</title>
        <authorList>
            <consortium name="The Broad Institute Genomics Platform"/>
            <consortium name="The Broad Institute Genome Sequencing Center for Infectious Disease"/>
            <person name="Wu L."/>
            <person name="Ma J."/>
        </authorList>
    </citation>
    <scope>NUCLEOTIDE SEQUENCE [LARGE SCALE GENOMIC DNA]</scope>
    <source>
        <strain evidence="2">JCM 10673</strain>
    </source>
</reference>
<dbReference type="Proteomes" id="UP001501005">
    <property type="component" value="Unassembled WGS sequence"/>
</dbReference>
<protein>
    <recommendedName>
        <fullName evidence="3">Pentapeptide repeat-containing protein</fullName>
    </recommendedName>
</protein>
<proteinExistence type="predicted"/>
<dbReference type="SUPFAM" id="SSF141571">
    <property type="entry name" value="Pentapeptide repeat-like"/>
    <property type="match status" value="1"/>
</dbReference>
<dbReference type="Pfam" id="PF00805">
    <property type="entry name" value="Pentapeptide"/>
    <property type="match status" value="2"/>
</dbReference>
<evidence type="ECO:0008006" key="3">
    <source>
        <dbReference type="Google" id="ProtNLM"/>
    </source>
</evidence>
<comment type="caution">
    <text evidence="1">The sequence shown here is derived from an EMBL/GenBank/DDBJ whole genome shotgun (WGS) entry which is preliminary data.</text>
</comment>
<dbReference type="EMBL" id="BAAAHG010000045">
    <property type="protein sequence ID" value="GAA0924431.1"/>
    <property type="molecule type" value="Genomic_DNA"/>
</dbReference>
<evidence type="ECO:0000313" key="2">
    <source>
        <dbReference type="Proteomes" id="UP001501005"/>
    </source>
</evidence>
<name>A0ABP3ZMF1_9ACTN</name>
<organism evidence="1 2">
    <name type="scientific">Streptomyces thermoalcalitolerans</name>
    <dbReference type="NCBI Taxonomy" id="65605"/>
    <lineage>
        <taxon>Bacteria</taxon>
        <taxon>Bacillati</taxon>
        <taxon>Actinomycetota</taxon>
        <taxon>Actinomycetes</taxon>
        <taxon>Kitasatosporales</taxon>
        <taxon>Streptomycetaceae</taxon>
        <taxon>Streptomyces</taxon>
    </lineage>
</organism>
<keyword evidence="2" id="KW-1185">Reference proteome</keyword>
<gene>
    <name evidence="1" type="ORF">GCM10009549_45040</name>
</gene>
<dbReference type="InterPro" id="IPR001646">
    <property type="entry name" value="5peptide_repeat"/>
</dbReference>
<sequence length="117" mass="12464">MDNAVLVNAVLDGAELVKASLCDADGSGASFRGTKFVDTFLINTNFRNADLRNAVFEENSFKVTLDEETKLEGASGTVFGPAVVVEGQASRELSGDALEQWIRSRGGNLRVLTPRGA</sequence>
<evidence type="ECO:0000313" key="1">
    <source>
        <dbReference type="EMBL" id="GAA0924431.1"/>
    </source>
</evidence>